<evidence type="ECO:0000313" key="2">
    <source>
        <dbReference type="EMBL" id="AHA74853.1"/>
    </source>
</evidence>
<proteinExistence type="predicted"/>
<sequence length="76" mass="8964">MTVKEEIRKKYLKPKRILKRERMACDITIAEMAIALGINRDAYSAKEKGKFSFSDYEMQVIKKKLGLPIEYLFFID</sequence>
<dbReference type="InterPro" id="IPR001387">
    <property type="entry name" value="Cro/C1-type_HTH"/>
</dbReference>
<dbReference type="PROSITE" id="PS50943">
    <property type="entry name" value="HTH_CROC1"/>
    <property type="match status" value="1"/>
</dbReference>
<evidence type="ECO:0000313" key="3">
    <source>
        <dbReference type="Proteomes" id="UP000018566"/>
    </source>
</evidence>
<gene>
    <name evidence="2" type="ORF">YBT1518_28750</name>
</gene>
<name>A0A9W3KHW3_BACTU</name>
<dbReference type="AlphaFoldDB" id="A0A9W3KHW3"/>
<feature type="domain" description="HTH cro/C1-type" evidence="1">
    <location>
        <begin position="18"/>
        <end position="72"/>
    </location>
</feature>
<evidence type="ECO:0000259" key="1">
    <source>
        <dbReference type="PROSITE" id="PS50943"/>
    </source>
</evidence>
<reference evidence="2 3" key="1">
    <citation type="submission" date="2013-05" db="EMBL/GenBank/DDBJ databases">
        <title>Complete genome sequence of Bacillus thuringiensis YBT-1518, a typical strain with high toxicity to nematode.</title>
        <authorList>
            <person name="Wang P."/>
            <person name="Zhang C."/>
            <person name="Guo M."/>
            <person name="Guo S."/>
            <person name="Zhu Y."/>
            <person name="Zheng J."/>
            <person name="Zhu L."/>
            <person name="Ruan L."/>
            <person name="Peng D."/>
            <person name="Sun M."/>
        </authorList>
    </citation>
    <scope>NUCLEOTIDE SEQUENCE [LARGE SCALE GENOMIC DNA]</scope>
    <source>
        <strain evidence="2 3">YBT-1518</strain>
    </source>
</reference>
<dbReference type="SMART" id="SM00530">
    <property type="entry name" value="HTH_XRE"/>
    <property type="match status" value="1"/>
</dbReference>
<dbReference type="Proteomes" id="UP000018566">
    <property type="component" value="Chromosome"/>
</dbReference>
<dbReference type="GO" id="GO:0003677">
    <property type="term" value="F:DNA binding"/>
    <property type="evidence" value="ECO:0007669"/>
    <property type="project" value="InterPro"/>
</dbReference>
<protein>
    <recommendedName>
        <fullName evidence="1">HTH cro/C1-type domain-containing protein</fullName>
    </recommendedName>
</protein>
<dbReference type="CDD" id="cd00093">
    <property type="entry name" value="HTH_XRE"/>
    <property type="match status" value="1"/>
</dbReference>
<dbReference type="RefSeq" id="WP_023523447.1">
    <property type="nucleotide sequence ID" value="NC_022873.1"/>
</dbReference>
<dbReference type="Gene3D" id="1.10.260.40">
    <property type="entry name" value="lambda repressor-like DNA-binding domains"/>
    <property type="match status" value="1"/>
</dbReference>
<dbReference type="EMBL" id="CP005935">
    <property type="protein sequence ID" value="AHA74853.1"/>
    <property type="molecule type" value="Genomic_DNA"/>
</dbReference>
<dbReference type="InterPro" id="IPR010982">
    <property type="entry name" value="Lambda_DNA-bd_dom_sf"/>
</dbReference>
<accession>A0A9W3KHW3</accession>
<organism evidence="2 3">
    <name type="scientific">Bacillus thuringiensis YBT-1518</name>
    <dbReference type="NCBI Taxonomy" id="529122"/>
    <lineage>
        <taxon>Bacteria</taxon>
        <taxon>Bacillati</taxon>
        <taxon>Bacillota</taxon>
        <taxon>Bacilli</taxon>
        <taxon>Bacillales</taxon>
        <taxon>Bacillaceae</taxon>
        <taxon>Bacillus</taxon>
        <taxon>Bacillus cereus group</taxon>
    </lineage>
</organism>
<dbReference type="SUPFAM" id="SSF47413">
    <property type="entry name" value="lambda repressor-like DNA-binding domains"/>
    <property type="match status" value="1"/>
</dbReference>
<dbReference type="KEGG" id="bthu:YBT1518_28750"/>